<proteinExistence type="predicted"/>
<organism evidence="2 3">
    <name type="scientific">Cercospora zeae-maydis SCOH1-5</name>
    <dbReference type="NCBI Taxonomy" id="717836"/>
    <lineage>
        <taxon>Eukaryota</taxon>
        <taxon>Fungi</taxon>
        <taxon>Dikarya</taxon>
        <taxon>Ascomycota</taxon>
        <taxon>Pezizomycotina</taxon>
        <taxon>Dothideomycetes</taxon>
        <taxon>Dothideomycetidae</taxon>
        <taxon>Mycosphaerellales</taxon>
        <taxon>Mycosphaerellaceae</taxon>
        <taxon>Cercospora</taxon>
    </lineage>
</organism>
<accession>A0A6A6FIP2</accession>
<reference evidence="2" key="1">
    <citation type="journal article" date="2020" name="Stud. Mycol.">
        <title>101 Dothideomycetes genomes: a test case for predicting lifestyles and emergence of pathogens.</title>
        <authorList>
            <person name="Haridas S."/>
            <person name="Albert R."/>
            <person name="Binder M."/>
            <person name="Bloem J."/>
            <person name="Labutti K."/>
            <person name="Salamov A."/>
            <person name="Andreopoulos B."/>
            <person name="Baker S."/>
            <person name="Barry K."/>
            <person name="Bills G."/>
            <person name="Bluhm B."/>
            <person name="Cannon C."/>
            <person name="Castanera R."/>
            <person name="Culley D."/>
            <person name="Daum C."/>
            <person name="Ezra D."/>
            <person name="Gonzalez J."/>
            <person name="Henrissat B."/>
            <person name="Kuo A."/>
            <person name="Liang C."/>
            <person name="Lipzen A."/>
            <person name="Lutzoni F."/>
            <person name="Magnuson J."/>
            <person name="Mondo S."/>
            <person name="Nolan M."/>
            <person name="Ohm R."/>
            <person name="Pangilinan J."/>
            <person name="Park H.-J."/>
            <person name="Ramirez L."/>
            <person name="Alfaro M."/>
            <person name="Sun H."/>
            <person name="Tritt A."/>
            <person name="Yoshinaga Y."/>
            <person name="Zwiers L.-H."/>
            <person name="Turgeon B."/>
            <person name="Goodwin S."/>
            <person name="Spatafora J."/>
            <person name="Crous P."/>
            <person name="Grigoriev I."/>
        </authorList>
    </citation>
    <scope>NUCLEOTIDE SEQUENCE</scope>
    <source>
        <strain evidence="2">SCOH1-5</strain>
    </source>
</reference>
<sequence length="379" mass="41039">MYEGGRRYWCRVAMPQTALMAHCWAACHYNAKVSGRSDDGRAAGCPPTSIMTRCGQYSTDRLHQPPLPFIHRLRCCGTRDGTSERGAGCCCWCCCCCCCWCCCATETETFGGGWMCATGALSGPGGSPRRRECKILIFAKMHHPADHLPPARGSSSLIITARWPGTADDDSLSIARKSQARLCSENSSPRLELDEAVLHAMCLFLRALPGRFPVPSVDLSSPRTRRPAAPPAPFRPPPPPSSSSSSSPSRSHSPAPARPADTASIPIHPPALHPSSHAAPQFQMPSLLTDIDVCTHGSWQMGERPAGIRDHHAHVRRDGERRPPSQCAVALAVRNRGLQCPTPWLLGSRSRLRAGNWCAFLAQAVRLCHPSACCEQGAH</sequence>
<keyword evidence="3" id="KW-1185">Reference proteome</keyword>
<feature type="region of interest" description="Disordered" evidence="1">
    <location>
        <begin position="215"/>
        <end position="278"/>
    </location>
</feature>
<gene>
    <name evidence="2" type="ORF">CERZMDRAFT_84146</name>
</gene>
<evidence type="ECO:0000313" key="3">
    <source>
        <dbReference type="Proteomes" id="UP000799539"/>
    </source>
</evidence>
<dbReference type="AlphaFoldDB" id="A0A6A6FIP2"/>
<dbReference type="Proteomes" id="UP000799539">
    <property type="component" value="Unassembled WGS sequence"/>
</dbReference>
<evidence type="ECO:0000256" key="1">
    <source>
        <dbReference type="SAM" id="MobiDB-lite"/>
    </source>
</evidence>
<feature type="compositionally biased region" description="Low complexity" evidence="1">
    <location>
        <begin position="242"/>
        <end position="266"/>
    </location>
</feature>
<protein>
    <submittedName>
        <fullName evidence="2">Uncharacterized protein</fullName>
    </submittedName>
</protein>
<feature type="compositionally biased region" description="Pro residues" evidence="1">
    <location>
        <begin position="228"/>
        <end position="241"/>
    </location>
</feature>
<name>A0A6A6FIP2_9PEZI</name>
<dbReference type="EMBL" id="ML992671">
    <property type="protein sequence ID" value="KAF2213290.1"/>
    <property type="molecule type" value="Genomic_DNA"/>
</dbReference>
<evidence type="ECO:0000313" key="2">
    <source>
        <dbReference type="EMBL" id="KAF2213290.1"/>
    </source>
</evidence>